<dbReference type="EMBL" id="BAAFJT010000002">
    <property type="protein sequence ID" value="GAB0182213.1"/>
    <property type="molecule type" value="Genomic_DNA"/>
</dbReference>
<organism evidence="2 3">
    <name type="scientific">Grus japonensis</name>
    <name type="common">Japanese crane</name>
    <name type="synonym">Red-crowned crane</name>
    <dbReference type="NCBI Taxonomy" id="30415"/>
    <lineage>
        <taxon>Eukaryota</taxon>
        <taxon>Metazoa</taxon>
        <taxon>Chordata</taxon>
        <taxon>Craniata</taxon>
        <taxon>Vertebrata</taxon>
        <taxon>Euteleostomi</taxon>
        <taxon>Archelosauria</taxon>
        <taxon>Archosauria</taxon>
        <taxon>Dinosauria</taxon>
        <taxon>Saurischia</taxon>
        <taxon>Theropoda</taxon>
        <taxon>Coelurosauria</taxon>
        <taxon>Aves</taxon>
        <taxon>Neognathae</taxon>
        <taxon>Neoaves</taxon>
        <taxon>Gruiformes</taxon>
        <taxon>Gruidae</taxon>
        <taxon>Grus</taxon>
    </lineage>
</organism>
<proteinExistence type="predicted"/>
<feature type="region of interest" description="Disordered" evidence="1">
    <location>
        <begin position="33"/>
        <end position="67"/>
    </location>
</feature>
<dbReference type="Proteomes" id="UP001623348">
    <property type="component" value="Unassembled WGS sequence"/>
</dbReference>
<sequence length="211" mass="23956">MPASSKTDPPLAKTKPISASVITYLRRRKTLRERELLQPERGVRRYSEEPKNKSGEVPSDWKKGKPHPFFKSVKRTTLADQPVSLTTVPSKIMGQILLEAMSRHVDDKEVIRDSQHGFTKCKFCLSNLVAFCNGVTVLVDKGRATHDIYLDFYSGIECTLSKFADDIKLSGTVDMLEGRDAIQRNLDRFEEWAQVNLMKFNKAKCKVLHLG</sequence>
<protein>
    <submittedName>
        <fullName evidence="2">Mitochondrial enolase superfamily member 1</fullName>
    </submittedName>
</protein>
<reference evidence="2 3" key="1">
    <citation type="submission" date="2024-06" db="EMBL/GenBank/DDBJ databases">
        <title>The draft genome of Grus japonensis, version 3.</title>
        <authorList>
            <person name="Nabeshima K."/>
            <person name="Suzuki S."/>
            <person name="Onuma M."/>
        </authorList>
    </citation>
    <scope>NUCLEOTIDE SEQUENCE [LARGE SCALE GENOMIC DNA]</scope>
    <source>
        <strain evidence="2 3">451A</strain>
    </source>
</reference>
<evidence type="ECO:0000313" key="3">
    <source>
        <dbReference type="Proteomes" id="UP001623348"/>
    </source>
</evidence>
<accession>A0ABC9WAL3</accession>
<dbReference type="PANTHER" id="PTHR33332">
    <property type="entry name" value="REVERSE TRANSCRIPTASE DOMAIN-CONTAINING PROTEIN"/>
    <property type="match status" value="1"/>
</dbReference>
<gene>
    <name evidence="2" type="ORF">GRJ2_000686600</name>
</gene>
<evidence type="ECO:0000256" key="1">
    <source>
        <dbReference type="SAM" id="MobiDB-lite"/>
    </source>
</evidence>
<comment type="caution">
    <text evidence="2">The sequence shown here is derived from an EMBL/GenBank/DDBJ whole genome shotgun (WGS) entry which is preliminary data.</text>
</comment>
<feature type="compositionally biased region" description="Basic and acidic residues" evidence="1">
    <location>
        <begin position="33"/>
        <end position="63"/>
    </location>
</feature>
<dbReference type="AlphaFoldDB" id="A0ABC9WAL3"/>
<evidence type="ECO:0000313" key="2">
    <source>
        <dbReference type="EMBL" id="GAB0182213.1"/>
    </source>
</evidence>
<name>A0ABC9WAL3_GRUJA</name>
<keyword evidence="3" id="KW-1185">Reference proteome</keyword>